<dbReference type="AlphaFoldDB" id="A0A2P2Q0C9"/>
<protein>
    <submittedName>
        <fullName evidence="1">Uncharacterized protein</fullName>
    </submittedName>
</protein>
<proteinExistence type="predicted"/>
<reference evidence="1" key="1">
    <citation type="submission" date="2018-02" db="EMBL/GenBank/DDBJ databases">
        <title>Rhizophora mucronata_Transcriptome.</title>
        <authorList>
            <person name="Meera S.P."/>
            <person name="Sreeshan A."/>
            <person name="Augustine A."/>
        </authorList>
    </citation>
    <scope>NUCLEOTIDE SEQUENCE</scope>
    <source>
        <tissue evidence="1">Leaf</tissue>
    </source>
</reference>
<accession>A0A2P2Q0C9</accession>
<dbReference type="EMBL" id="GGEC01079940">
    <property type="protein sequence ID" value="MBX60424.1"/>
    <property type="molecule type" value="Transcribed_RNA"/>
</dbReference>
<evidence type="ECO:0000313" key="1">
    <source>
        <dbReference type="EMBL" id="MBX60424.1"/>
    </source>
</evidence>
<organism evidence="1">
    <name type="scientific">Rhizophora mucronata</name>
    <name type="common">Asiatic mangrove</name>
    <dbReference type="NCBI Taxonomy" id="61149"/>
    <lineage>
        <taxon>Eukaryota</taxon>
        <taxon>Viridiplantae</taxon>
        <taxon>Streptophyta</taxon>
        <taxon>Embryophyta</taxon>
        <taxon>Tracheophyta</taxon>
        <taxon>Spermatophyta</taxon>
        <taxon>Magnoliopsida</taxon>
        <taxon>eudicotyledons</taxon>
        <taxon>Gunneridae</taxon>
        <taxon>Pentapetalae</taxon>
        <taxon>rosids</taxon>
        <taxon>fabids</taxon>
        <taxon>Malpighiales</taxon>
        <taxon>Rhizophoraceae</taxon>
        <taxon>Rhizophora</taxon>
    </lineage>
</organism>
<name>A0A2P2Q0C9_RHIMU</name>
<sequence length="42" mass="4827">MPKSKYLTVNLIKPRQTDTTLNQTRENAGSWCNAHRAHMGKK</sequence>